<feature type="binding site" evidence="5">
    <location>
        <position position="29"/>
    </location>
    <ligand>
        <name>Mg(2+)</name>
        <dbReference type="ChEBI" id="CHEBI:18420"/>
    </ligand>
</feature>
<dbReference type="SUPFAM" id="SSF56784">
    <property type="entry name" value="HAD-like"/>
    <property type="match status" value="1"/>
</dbReference>
<keyword evidence="1 2" id="KW-0378">Hydrolase</keyword>
<evidence type="ECO:0000256" key="2">
    <source>
        <dbReference type="PIRNR" id="PIRNR000915"/>
    </source>
</evidence>
<evidence type="ECO:0000256" key="4">
    <source>
        <dbReference type="PIRSR" id="PIRSR000915-2"/>
    </source>
</evidence>
<feature type="binding site" evidence="5">
    <location>
        <position position="249"/>
    </location>
    <ligand>
        <name>Mg(2+)</name>
        <dbReference type="ChEBI" id="CHEBI:18420"/>
    </ligand>
</feature>
<evidence type="ECO:0000256" key="3">
    <source>
        <dbReference type="PIRSR" id="PIRSR000915-1"/>
    </source>
</evidence>
<feature type="active site" description="Proton donor" evidence="3">
    <location>
        <position position="31"/>
    </location>
</feature>
<dbReference type="EMBL" id="NEVH01019960">
    <property type="protein sequence ID" value="PNF22242.1"/>
    <property type="molecule type" value="Genomic_DNA"/>
</dbReference>
<organism evidence="6 7">
    <name type="scientific">Cryptotermes secundus</name>
    <dbReference type="NCBI Taxonomy" id="105785"/>
    <lineage>
        <taxon>Eukaryota</taxon>
        <taxon>Metazoa</taxon>
        <taxon>Ecdysozoa</taxon>
        <taxon>Arthropoda</taxon>
        <taxon>Hexapoda</taxon>
        <taxon>Insecta</taxon>
        <taxon>Pterygota</taxon>
        <taxon>Neoptera</taxon>
        <taxon>Polyneoptera</taxon>
        <taxon>Dictyoptera</taxon>
        <taxon>Blattodea</taxon>
        <taxon>Blattoidea</taxon>
        <taxon>Termitoidae</taxon>
        <taxon>Kalotermitidae</taxon>
        <taxon>Cryptotermitinae</taxon>
        <taxon>Cryptotermes</taxon>
    </lineage>
</organism>
<dbReference type="EMBL" id="NEVH01019960">
    <property type="protein sequence ID" value="PNF22243.1"/>
    <property type="molecule type" value="Genomic_DNA"/>
</dbReference>
<protein>
    <submittedName>
        <fullName evidence="6">Glycerol-3-phosphate phosphatase</fullName>
    </submittedName>
</protein>
<keyword evidence="5" id="KW-0460">Magnesium</keyword>
<feature type="binding site" evidence="4">
    <location>
        <position position="224"/>
    </location>
    <ligand>
        <name>substrate</name>
    </ligand>
</feature>
<feature type="active site" description="Nucleophile" evidence="3">
    <location>
        <position position="29"/>
    </location>
</feature>
<dbReference type="Gene3D" id="3.40.50.1000">
    <property type="entry name" value="HAD superfamily/HAD-like"/>
    <property type="match status" value="2"/>
</dbReference>
<dbReference type="GO" id="GO:0016791">
    <property type="term" value="F:phosphatase activity"/>
    <property type="evidence" value="ECO:0007669"/>
    <property type="project" value="InterPro"/>
</dbReference>
<comment type="caution">
    <text evidence="6">The sequence shown here is derived from an EMBL/GenBank/DDBJ whole genome shotgun (WGS) entry which is preliminary data.</text>
</comment>
<dbReference type="GO" id="GO:0005737">
    <property type="term" value="C:cytoplasm"/>
    <property type="evidence" value="ECO:0007669"/>
    <property type="project" value="TreeGrafter"/>
</dbReference>
<evidence type="ECO:0000313" key="6">
    <source>
        <dbReference type="EMBL" id="PNF22242.1"/>
    </source>
</evidence>
<dbReference type="Pfam" id="PF13242">
    <property type="entry name" value="Hydrolase_like"/>
    <property type="match status" value="1"/>
</dbReference>
<evidence type="ECO:0000256" key="5">
    <source>
        <dbReference type="PIRSR" id="PIRSR000915-3"/>
    </source>
</evidence>
<dbReference type="GO" id="GO:0046872">
    <property type="term" value="F:metal ion binding"/>
    <property type="evidence" value="ECO:0007669"/>
    <property type="project" value="UniProtKB-KW"/>
</dbReference>
<accession>A0A2J7Q0W5</accession>
<comment type="cofactor">
    <cofactor evidence="5">
        <name>Mg(2+)</name>
        <dbReference type="ChEBI" id="CHEBI:18420"/>
    </cofactor>
    <text evidence="5">Divalent metal ions. Mg(2+) is the most effective.</text>
</comment>
<reference evidence="6 7" key="1">
    <citation type="submission" date="2017-12" db="EMBL/GenBank/DDBJ databases">
        <title>Hemimetabolous genomes reveal molecular basis of termite eusociality.</title>
        <authorList>
            <person name="Harrison M.C."/>
            <person name="Jongepier E."/>
            <person name="Robertson H.M."/>
            <person name="Arning N."/>
            <person name="Bitard-Feildel T."/>
            <person name="Chao H."/>
            <person name="Childers C.P."/>
            <person name="Dinh H."/>
            <person name="Doddapaneni H."/>
            <person name="Dugan S."/>
            <person name="Gowin J."/>
            <person name="Greiner C."/>
            <person name="Han Y."/>
            <person name="Hu H."/>
            <person name="Hughes D.S.T."/>
            <person name="Huylmans A.-K."/>
            <person name="Kemena C."/>
            <person name="Kremer L.P.M."/>
            <person name="Lee S.L."/>
            <person name="Lopez-Ezquerra A."/>
            <person name="Mallet L."/>
            <person name="Monroy-Kuhn J.M."/>
            <person name="Moser A."/>
            <person name="Murali S.C."/>
            <person name="Muzny D.M."/>
            <person name="Otani S."/>
            <person name="Piulachs M.-D."/>
            <person name="Poelchau M."/>
            <person name="Qu J."/>
            <person name="Schaub F."/>
            <person name="Wada-Katsumata A."/>
            <person name="Worley K.C."/>
            <person name="Xie Q."/>
            <person name="Ylla G."/>
            <person name="Poulsen M."/>
            <person name="Gibbs R.A."/>
            <person name="Schal C."/>
            <person name="Richards S."/>
            <person name="Belles X."/>
            <person name="Korb J."/>
            <person name="Bornberg-Bauer E."/>
        </authorList>
    </citation>
    <scope>NUCLEOTIDE SEQUENCE [LARGE SCALE GENOMIC DNA]</scope>
    <source>
        <tissue evidence="6">Whole body</tissue>
    </source>
</reference>
<evidence type="ECO:0000313" key="7">
    <source>
        <dbReference type="Proteomes" id="UP000235965"/>
    </source>
</evidence>
<name>A0A2J7Q0W5_9NEOP</name>
<proteinExistence type="inferred from homology"/>
<keyword evidence="5" id="KW-0479">Metal-binding</keyword>
<comment type="similarity">
    <text evidence="2">Belongs to the HAD-like hydrolase superfamily.</text>
</comment>
<dbReference type="PANTHER" id="PTHR19288">
    <property type="entry name" value="4-NITROPHENYLPHOSPHATASE-RELATED"/>
    <property type="match status" value="1"/>
</dbReference>
<dbReference type="InParanoid" id="A0A2J7Q0W5"/>
<sequence length="303" mass="33815">MTQYLRDLSDFRKEEMDDFLASFDTVLTDCDGVLWFENTPLEGSVEVINRLKELGKKVFLVTNNCNSTVNQYMNKINTFGLHVAEDEIIFPSLVAASYFREQNFRKKAYILASSAFKEIFESNGIICSSDVGPDHAVKTIRDLANELQDLDEEVGAVVIDFDMNINFIKMMKAVFHLKNPDCLFVAGGVDVRVPSQSGLSILGPGCFISPIEEVSGRKALVTGKPSVLVKEFISKIHPIKPERTLMIGDMISTDMQLGTNCGFQKLLVLSGGTKFEDLKEDNTNLPHYYLKTLGDLLPLLPII</sequence>
<keyword evidence="7" id="KW-1185">Reference proteome</keyword>
<dbReference type="Pfam" id="PF13344">
    <property type="entry name" value="Hydrolase_6"/>
    <property type="match status" value="1"/>
</dbReference>
<dbReference type="STRING" id="105785.A0A2J7Q0W5"/>
<dbReference type="PANTHER" id="PTHR19288:SF4">
    <property type="entry name" value="RE04130P-RELATED"/>
    <property type="match status" value="1"/>
</dbReference>
<dbReference type="NCBIfam" id="TIGR01452">
    <property type="entry name" value="PGP_euk"/>
    <property type="match status" value="1"/>
</dbReference>
<gene>
    <name evidence="6" type="primary">PGP_4</name>
    <name evidence="6" type="ORF">B7P43_G02940</name>
</gene>
<feature type="binding site" evidence="5">
    <location>
        <position position="31"/>
    </location>
    <ligand>
        <name>Mg(2+)</name>
        <dbReference type="ChEBI" id="CHEBI:18420"/>
    </ligand>
</feature>
<dbReference type="InterPro" id="IPR006349">
    <property type="entry name" value="PGP_euk"/>
</dbReference>
<dbReference type="AlphaFoldDB" id="A0A2J7Q0W5"/>
<dbReference type="OrthoDB" id="413953at2759"/>
<dbReference type="Proteomes" id="UP000235965">
    <property type="component" value="Unassembled WGS sequence"/>
</dbReference>
<dbReference type="InterPro" id="IPR036412">
    <property type="entry name" value="HAD-like_sf"/>
</dbReference>
<dbReference type="InterPro" id="IPR023214">
    <property type="entry name" value="HAD_sf"/>
</dbReference>
<dbReference type="PIRSF" id="PIRSF000915">
    <property type="entry name" value="PGP-type_phosphatase"/>
    <property type="match status" value="1"/>
</dbReference>
<evidence type="ECO:0000256" key="1">
    <source>
        <dbReference type="ARBA" id="ARBA00022801"/>
    </source>
</evidence>
<dbReference type="NCBIfam" id="TIGR01460">
    <property type="entry name" value="HAD-SF-IIA"/>
    <property type="match status" value="1"/>
</dbReference>
<dbReference type="InterPro" id="IPR006357">
    <property type="entry name" value="HAD-SF_hydro_IIA"/>
</dbReference>